<dbReference type="Proteomes" id="UP000198825">
    <property type="component" value="Chromosome I"/>
</dbReference>
<dbReference type="EMBL" id="LT629799">
    <property type="protein sequence ID" value="SDU86700.1"/>
    <property type="molecule type" value="Genomic_DNA"/>
</dbReference>
<evidence type="ECO:0000256" key="7">
    <source>
        <dbReference type="ARBA" id="ARBA00022723"/>
    </source>
</evidence>
<dbReference type="PANTHER" id="PTHR43532:SF1">
    <property type="entry name" value="GLUCOSE-1-PHOSPHATE THYMIDYLYLTRANSFERASE 1"/>
    <property type="match status" value="1"/>
</dbReference>
<dbReference type="RefSeq" id="WP_091079537.1">
    <property type="nucleotide sequence ID" value="NZ_LT629799.1"/>
</dbReference>
<evidence type="ECO:0000259" key="11">
    <source>
        <dbReference type="Pfam" id="PF00483"/>
    </source>
</evidence>
<name>A0A1H2M0D9_9ACTN</name>
<dbReference type="GO" id="GO:0046872">
    <property type="term" value="F:metal ion binding"/>
    <property type="evidence" value="ECO:0007669"/>
    <property type="project" value="UniProtKB-KW"/>
</dbReference>
<evidence type="ECO:0000256" key="5">
    <source>
        <dbReference type="ARBA" id="ARBA00022679"/>
    </source>
</evidence>
<accession>A0A1H2M0D9</accession>
<dbReference type="Pfam" id="PF00483">
    <property type="entry name" value="NTP_transferase"/>
    <property type="match status" value="1"/>
</dbReference>
<evidence type="ECO:0000256" key="2">
    <source>
        <dbReference type="ARBA" id="ARBA00010480"/>
    </source>
</evidence>
<dbReference type="InterPro" id="IPR005907">
    <property type="entry name" value="G1P_thy_trans_s"/>
</dbReference>
<evidence type="ECO:0000256" key="1">
    <source>
        <dbReference type="ARBA" id="ARBA00001946"/>
    </source>
</evidence>
<dbReference type="FunFam" id="3.90.550.10:FF:000023">
    <property type="entry name" value="Glucose-1-phosphate thymidylyltransferase"/>
    <property type="match status" value="1"/>
</dbReference>
<dbReference type="GO" id="GO:0008879">
    <property type="term" value="F:glucose-1-phosphate thymidylyltransferase activity"/>
    <property type="evidence" value="ECO:0007669"/>
    <property type="project" value="UniProtKB-EC"/>
</dbReference>
<dbReference type="STRING" id="546874.SAMN04488544_1188"/>
<dbReference type="GO" id="GO:0019318">
    <property type="term" value="P:hexose metabolic process"/>
    <property type="evidence" value="ECO:0007669"/>
    <property type="project" value="UniProtKB-ARBA"/>
</dbReference>
<dbReference type="InterPro" id="IPR005835">
    <property type="entry name" value="NTP_transferase_dom"/>
</dbReference>
<dbReference type="EC" id="2.7.7.24" evidence="3 10"/>
<proteinExistence type="inferred from homology"/>
<comment type="function">
    <text evidence="10">Catalyzes the formation of dTDP-glucose, from dTTP and glucose 1-phosphate, as well as its pyrophosphorolysis.</text>
</comment>
<evidence type="ECO:0000313" key="12">
    <source>
        <dbReference type="EMBL" id="SDU86700.1"/>
    </source>
</evidence>
<comment type="catalytic activity">
    <reaction evidence="9 10">
        <text>dTTP + alpha-D-glucose 1-phosphate + H(+) = dTDP-alpha-D-glucose + diphosphate</text>
        <dbReference type="Rhea" id="RHEA:15225"/>
        <dbReference type="ChEBI" id="CHEBI:15378"/>
        <dbReference type="ChEBI" id="CHEBI:33019"/>
        <dbReference type="ChEBI" id="CHEBI:37568"/>
        <dbReference type="ChEBI" id="CHEBI:57477"/>
        <dbReference type="ChEBI" id="CHEBI:58601"/>
        <dbReference type="EC" id="2.7.7.24"/>
    </reaction>
</comment>
<protein>
    <recommendedName>
        <fullName evidence="4 10">Glucose-1-phosphate thymidylyltransferase</fullName>
        <ecNumber evidence="3 10">2.7.7.24</ecNumber>
    </recommendedName>
</protein>
<dbReference type="PANTHER" id="PTHR43532">
    <property type="entry name" value="GLUCOSE-1-PHOSPHATE THYMIDYLYLTRANSFERASE"/>
    <property type="match status" value="1"/>
</dbReference>
<reference evidence="13" key="1">
    <citation type="submission" date="2016-10" db="EMBL/GenBank/DDBJ databases">
        <authorList>
            <person name="Varghese N."/>
            <person name="Submissions S."/>
        </authorList>
    </citation>
    <scope>NUCLEOTIDE SEQUENCE [LARGE SCALE GENOMIC DNA]</scope>
    <source>
        <strain evidence="13">DSM 21743</strain>
    </source>
</reference>
<comment type="cofactor">
    <cofactor evidence="1">
        <name>Mg(2+)</name>
        <dbReference type="ChEBI" id="CHEBI:18420"/>
    </cofactor>
</comment>
<evidence type="ECO:0000256" key="6">
    <source>
        <dbReference type="ARBA" id="ARBA00022695"/>
    </source>
</evidence>
<dbReference type="GO" id="GO:0000271">
    <property type="term" value="P:polysaccharide biosynthetic process"/>
    <property type="evidence" value="ECO:0007669"/>
    <property type="project" value="UniProtKB-ARBA"/>
</dbReference>
<dbReference type="NCBIfam" id="TIGR01207">
    <property type="entry name" value="rmlA"/>
    <property type="match status" value="1"/>
</dbReference>
<keyword evidence="7 10" id="KW-0479">Metal-binding</keyword>
<evidence type="ECO:0000256" key="10">
    <source>
        <dbReference type="RuleBase" id="RU003706"/>
    </source>
</evidence>
<keyword evidence="6 10" id="KW-0548">Nucleotidyltransferase</keyword>
<comment type="similarity">
    <text evidence="2 10">Belongs to the glucose-1-phosphate thymidylyltransferase family.</text>
</comment>
<evidence type="ECO:0000256" key="4">
    <source>
        <dbReference type="ARBA" id="ARBA00017654"/>
    </source>
</evidence>
<keyword evidence="8 10" id="KW-0460">Magnesium</keyword>
<organism evidence="12 13">
    <name type="scientific">Microlunatus sagamiharensis</name>
    <dbReference type="NCBI Taxonomy" id="546874"/>
    <lineage>
        <taxon>Bacteria</taxon>
        <taxon>Bacillati</taxon>
        <taxon>Actinomycetota</taxon>
        <taxon>Actinomycetes</taxon>
        <taxon>Propionibacteriales</taxon>
        <taxon>Propionibacteriaceae</taxon>
        <taxon>Microlunatus</taxon>
    </lineage>
</organism>
<dbReference type="OrthoDB" id="9803871at2"/>
<feature type="domain" description="Nucleotidyl transferase" evidence="11">
    <location>
        <begin position="3"/>
        <end position="236"/>
    </location>
</feature>
<keyword evidence="5 10" id="KW-0808">Transferase</keyword>
<dbReference type="Gene3D" id="3.90.550.10">
    <property type="entry name" value="Spore Coat Polysaccharide Biosynthesis Protein SpsA, Chain A"/>
    <property type="match status" value="1"/>
</dbReference>
<evidence type="ECO:0000256" key="3">
    <source>
        <dbReference type="ARBA" id="ARBA00012461"/>
    </source>
</evidence>
<keyword evidence="13" id="KW-1185">Reference proteome</keyword>
<dbReference type="AlphaFoldDB" id="A0A1H2M0D9"/>
<dbReference type="InterPro" id="IPR029044">
    <property type="entry name" value="Nucleotide-diphossugar_trans"/>
</dbReference>
<gene>
    <name evidence="12" type="ORF">SAMN04488544_1188</name>
</gene>
<evidence type="ECO:0000313" key="13">
    <source>
        <dbReference type="Proteomes" id="UP000198825"/>
    </source>
</evidence>
<evidence type="ECO:0000256" key="9">
    <source>
        <dbReference type="ARBA" id="ARBA00049336"/>
    </source>
</evidence>
<sequence length="291" mass="31661">MRGIILAGGSGTRLHPVTLGISKQLVPVYDKPMIYYPLSTLIFAGISEVLVITTPHDRDGFERLLGDGSQFGISISYATQPSPDGLAQAFVIGADFIGDEKVALVLGDNIFYGSGLGTQLRTFSDVEGGAVFAYWVAEPRAYGVVEFDADGRAVSLEEKPAEPRSNYAVPGLYFYHNDVVEIARGLEPSPRGEYEITDVNRVYLERGQLQVGVLPRGTAWLDTGTFDSLNDAGNFVRTLEARQGLKVGSPEEAAWRLGFLTDDELAERATALQKSGYGTYLLEILRRGRTA</sequence>
<dbReference type="CDD" id="cd02538">
    <property type="entry name" value="G1P_TT_short"/>
    <property type="match status" value="1"/>
</dbReference>
<evidence type="ECO:0000256" key="8">
    <source>
        <dbReference type="ARBA" id="ARBA00022842"/>
    </source>
</evidence>
<dbReference type="SUPFAM" id="SSF53448">
    <property type="entry name" value="Nucleotide-diphospho-sugar transferases"/>
    <property type="match status" value="1"/>
</dbReference>